<dbReference type="AlphaFoldDB" id="A0A3M7T3D4"/>
<organism evidence="1 2">
    <name type="scientific">Brachionus plicatilis</name>
    <name type="common">Marine rotifer</name>
    <name type="synonym">Brachionus muelleri</name>
    <dbReference type="NCBI Taxonomy" id="10195"/>
    <lineage>
        <taxon>Eukaryota</taxon>
        <taxon>Metazoa</taxon>
        <taxon>Spiralia</taxon>
        <taxon>Gnathifera</taxon>
        <taxon>Rotifera</taxon>
        <taxon>Eurotatoria</taxon>
        <taxon>Monogononta</taxon>
        <taxon>Pseudotrocha</taxon>
        <taxon>Ploima</taxon>
        <taxon>Brachionidae</taxon>
        <taxon>Brachionus</taxon>
    </lineage>
</organism>
<dbReference type="EMBL" id="REGN01000353">
    <property type="protein sequence ID" value="RNA42542.1"/>
    <property type="molecule type" value="Genomic_DNA"/>
</dbReference>
<name>A0A3M7T3D4_BRAPC</name>
<gene>
    <name evidence="1" type="ORF">BpHYR1_000974</name>
</gene>
<keyword evidence="2" id="KW-1185">Reference proteome</keyword>
<protein>
    <submittedName>
        <fullName evidence="1">Uncharacterized protein</fullName>
    </submittedName>
</protein>
<accession>A0A3M7T3D4</accession>
<evidence type="ECO:0000313" key="1">
    <source>
        <dbReference type="EMBL" id="RNA42542.1"/>
    </source>
</evidence>
<reference evidence="1 2" key="1">
    <citation type="journal article" date="2018" name="Sci. Rep.">
        <title>Genomic signatures of local adaptation to the degree of environmental predictability in rotifers.</title>
        <authorList>
            <person name="Franch-Gras L."/>
            <person name="Hahn C."/>
            <person name="Garcia-Roger E.M."/>
            <person name="Carmona M.J."/>
            <person name="Serra M."/>
            <person name="Gomez A."/>
        </authorList>
    </citation>
    <scope>NUCLEOTIDE SEQUENCE [LARGE SCALE GENOMIC DNA]</scope>
    <source>
        <strain evidence="1">HYR1</strain>
    </source>
</reference>
<proteinExistence type="predicted"/>
<evidence type="ECO:0000313" key="2">
    <source>
        <dbReference type="Proteomes" id="UP000276133"/>
    </source>
</evidence>
<dbReference type="Proteomes" id="UP000276133">
    <property type="component" value="Unassembled WGS sequence"/>
</dbReference>
<sequence>MNFQSYISKKQLEILKPVLKTDSNLKPVQKIGSILKTEPVYQPYLDHLVYDNLFEYVFRFFTNTRNVLQIHKNKKIYTGLNQDNRRGRDVTKDFSTIINKRNDNDKIY</sequence>
<comment type="caution">
    <text evidence="1">The sequence shown here is derived from an EMBL/GenBank/DDBJ whole genome shotgun (WGS) entry which is preliminary data.</text>
</comment>